<dbReference type="RefSeq" id="WP_138789647.1">
    <property type="nucleotide sequence ID" value="NZ_JBHTGQ010000011.1"/>
</dbReference>
<organism evidence="2 3">
    <name type="scientific">Paenibacillus thermoaerophilus</name>
    <dbReference type="NCBI Taxonomy" id="1215385"/>
    <lineage>
        <taxon>Bacteria</taxon>
        <taxon>Bacillati</taxon>
        <taxon>Bacillota</taxon>
        <taxon>Bacilli</taxon>
        <taxon>Bacillales</taxon>
        <taxon>Paenibacillaceae</taxon>
        <taxon>Paenibacillus</taxon>
    </lineage>
</organism>
<accession>A0ABW2V206</accession>
<dbReference type="EMBL" id="JBHTGQ010000011">
    <property type="protein sequence ID" value="MFC7749268.1"/>
    <property type="molecule type" value="Genomic_DNA"/>
</dbReference>
<keyword evidence="3" id="KW-1185">Reference proteome</keyword>
<proteinExistence type="predicted"/>
<evidence type="ECO:0000313" key="2">
    <source>
        <dbReference type="EMBL" id="MFC7749268.1"/>
    </source>
</evidence>
<name>A0ABW2V206_9BACL</name>
<sequence length="124" mass="13061">MTHVLQPAPGRQRPASRNWTAWLAAAALLLASPAEPLHTGGAAYAAAEVSAARVDSGLPSRTPQQIAQMWNKLAPAWENGGEPFQTAPSTAAPHDAGSLHKRYMEGGVARANLYRYLAPGSPPI</sequence>
<protein>
    <submittedName>
        <fullName evidence="2">Uncharacterized protein</fullName>
    </submittedName>
</protein>
<reference evidence="3" key="1">
    <citation type="journal article" date="2019" name="Int. J. Syst. Evol. Microbiol.">
        <title>The Global Catalogue of Microorganisms (GCM) 10K type strain sequencing project: providing services to taxonomists for standard genome sequencing and annotation.</title>
        <authorList>
            <consortium name="The Broad Institute Genomics Platform"/>
            <consortium name="The Broad Institute Genome Sequencing Center for Infectious Disease"/>
            <person name="Wu L."/>
            <person name="Ma J."/>
        </authorList>
    </citation>
    <scope>NUCLEOTIDE SEQUENCE [LARGE SCALE GENOMIC DNA]</scope>
    <source>
        <strain evidence="3">JCM 18657</strain>
    </source>
</reference>
<dbReference type="Proteomes" id="UP001596528">
    <property type="component" value="Unassembled WGS sequence"/>
</dbReference>
<feature type="region of interest" description="Disordered" evidence="1">
    <location>
        <begin position="77"/>
        <end position="97"/>
    </location>
</feature>
<evidence type="ECO:0000313" key="3">
    <source>
        <dbReference type="Proteomes" id="UP001596528"/>
    </source>
</evidence>
<comment type="caution">
    <text evidence="2">The sequence shown here is derived from an EMBL/GenBank/DDBJ whole genome shotgun (WGS) entry which is preliminary data.</text>
</comment>
<evidence type="ECO:0000256" key="1">
    <source>
        <dbReference type="SAM" id="MobiDB-lite"/>
    </source>
</evidence>
<gene>
    <name evidence="2" type="ORF">ACFQWB_04835</name>
</gene>